<evidence type="ECO:0000259" key="1">
    <source>
        <dbReference type="PROSITE" id="PS50075"/>
    </source>
</evidence>
<organism evidence="2 3">
    <name type="scientific">Kribbella yunnanensis</name>
    <dbReference type="NCBI Taxonomy" id="190194"/>
    <lineage>
        <taxon>Bacteria</taxon>
        <taxon>Bacillati</taxon>
        <taxon>Actinomycetota</taxon>
        <taxon>Actinomycetes</taxon>
        <taxon>Propionibacteriales</taxon>
        <taxon>Kribbellaceae</taxon>
        <taxon>Kribbella</taxon>
    </lineage>
</organism>
<dbReference type="SUPFAM" id="SSF47336">
    <property type="entry name" value="ACP-like"/>
    <property type="match status" value="1"/>
</dbReference>
<proteinExistence type="predicted"/>
<sequence length="81" mass="8609">MNAATASLNEVVALVEEVIGTSGLTPESNFFEIGGDSLTVAHLSLLIEERFGTGVDVFTLYAAEDLREIHQALLESVEDAA</sequence>
<dbReference type="PROSITE" id="PS50075">
    <property type="entry name" value="CARRIER"/>
    <property type="match status" value="1"/>
</dbReference>
<evidence type="ECO:0000313" key="2">
    <source>
        <dbReference type="EMBL" id="GAA1713210.1"/>
    </source>
</evidence>
<dbReference type="InterPro" id="IPR009081">
    <property type="entry name" value="PP-bd_ACP"/>
</dbReference>
<protein>
    <recommendedName>
        <fullName evidence="1">Carrier domain-containing protein</fullName>
    </recommendedName>
</protein>
<accession>A0ABP4UW98</accession>
<name>A0ABP4UW98_9ACTN</name>
<evidence type="ECO:0000313" key="3">
    <source>
        <dbReference type="Proteomes" id="UP001500280"/>
    </source>
</evidence>
<dbReference type="Pfam" id="PF00550">
    <property type="entry name" value="PP-binding"/>
    <property type="match status" value="1"/>
</dbReference>
<dbReference type="Proteomes" id="UP001500280">
    <property type="component" value="Unassembled WGS sequence"/>
</dbReference>
<dbReference type="InterPro" id="IPR036736">
    <property type="entry name" value="ACP-like_sf"/>
</dbReference>
<dbReference type="EMBL" id="BAAANF010000023">
    <property type="protein sequence ID" value="GAA1713210.1"/>
    <property type="molecule type" value="Genomic_DNA"/>
</dbReference>
<comment type="caution">
    <text evidence="2">The sequence shown here is derived from an EMBL/GenBank/DDBJ whole genome shotgun (WGS) entry which is preliminary data.</text>
</comment>
<reference evidence="3" key="1">
    <citation type="journal article" date="2019" name="Int. J. Syst. Evol. Microbiol.">
        <title>The Global Catalogue of Microorganisms (GCM) 10K type strain sequencing project: providing services to taxonomists for standard genome sequencing and annotation.</title>
        <authorList>
            <consortium name="The Broad Institute Genomics Platform"/>
            <consortium name="The Broad Institute Genome Sequencing Center for Infectious Disease"/>
            <person name="Wu L."/>
            <person name="Ma J."/>
        </authorList>
    </citation>
    <scope>NUCLEOTIDE SEQUENCE [LARGE SCALE GENOMIC DNA]</scope>
    <source>
        <strain evidence="3">JCM 14307</strain>
    </source>
</reference>
<dbReference type="RefSeq" id="WP_344162515.1">
    <property type="nucleotide sequence ID" value="NZ_BAAANF010000023.1"/>
</dbReference>
<keyword evidence="3" id="KW-1185">Reference proteome</keyword>
<dbReference type="Gene3D" id="1.10.1200.10">
    <property type="entry name" value="ACP-like"/>
    <property type="match status" value="1"/>
</dbReference>
<feature type="domain" description="Carrier" evidence="1">
    <location>
        <begin position="2"/>
        <end position="77"/>
    </location>
</feature>
<gene>
    <name evidence="2" type="ORF">GCM10009745_71840</name>
</gene>